<name>A0A016UVQ0_9BILA</name>
<protein>
    <submittedName>
        <fullName evidence="2">Uncharacterized protein</fullName>
    </submittedName>
</protein>
<feature type="transmembrane region" description="Helical" evidence="1">
    <location>
        <begin position="128"/>
        <end position="153"/>
    </location>
</feature>
<feature type="transmembrane region" description="Helical" evidence="1">
    <location>
        <begin position="36"/>
        <end position="61"/>
    </location>
</feature>
<dbReference type="Pfam" id="PF10323">
    <property type="entry name" value="7TM_GPCR_Srv"/>
    <property type="match status" value="1"/>
</dbReference>
<keyword evidence="1" id="KW-0812">Transmembrane</keyword>
<evidence type="ECO:0000256" key="1">
    <source>
        <dbReference type="SAM" id="Phobius"/>
    </source>
</evidence>
<organism evidence="2 3">
    <name type="scientific">Ancylostoma ceylanicum</name>
    <dbReference type="NCBI Taxonomy" id="53326"/>
    <lineage>
        <taxon>Eukaryota</taxon>
        <taxon>Metazoa</taxon>
        <taxon>Ecdysozoa</taxon>
        <taxon>Nematoda</taxon>
        <taxon>Chromadorea</taxon>
        <taxon>Rhabditida</taxon>
        <taxon>Rhabditina</taxon>
        <taxon>Rhabditomorpha</taxon>
        <taxon>Strongyloidea</taxon>
        <taxon>Ancylostomatidae</taxon>
        <taxon>Ancylostomatinae</taxon>
        <taxon>Ancylostoma</taxon>
    </lineage>
</organism>
<keyword evidence="3" id="KW-1185">Reference proteome</keyword>
<keyword evidence="1" id="KW-1133">Transmembrane helix</keyword>
<sequence>MTRDFAIPGFFDIIGIFVVQYIMIQRKMTCGSKLEFLTRTMYAMSGVTYFTHLIGCFLMTLNRYTAVCSPLSHKKIWSNKTVVAMLVIDIGISIAVHAPLFLIKLVYKFQGDTCKVAGRAVKTPAIRVISSLSTIFYGCLNIIMVARIIYVIVKVYKKTRRYRQELGLVVFVTIDCLLGVIDCIFETADLLHLRNANVIFSWISSNVLVSLFLIQSMNAYSIVLLNKELLIEAIAPVRERLSLMFSSRAAPIVVTPKF</sequence>
<proteinExistence type="predicted"/>
<keyword evidence="1" id="KW-0472">Membrane</keyword>
<dbReference type="PANTHER" id="PTHR31552">
    <property type="entry name" value="SERPENTINE RECEPTOR CLASS GAMMA"/>
    <property type="match status" value="1"/>
</dbReference>
<feature type="transmembrane region" description="Helical" evidence="1">
    <location>
        <begin position="81"/>
        <end position="107"/>
    </location>
</feature>
<feature type="transmembrane region" description="Helical" evidence="1">
    <location>
        <begin position="6"/>
        <end position="24"/>
    </location>
</feature>
<feature type="transmembrane region" description="Helical" evidence="1">
    <location>
        <begin position="197"/>
        <end position="217"/>
    </location>
</feature>
<dbReference type="AlphaFoldDB" id="A0A016UVQ0"/>
<dbReference type="EMBL" id="JARK01001361">
    <property type="protein sequence ID" value="EYC19036.1"/>
    <property type="molecule type" value="Genomic_DNA"/>
</dbReference>
<dbReference type="CDD" id="cd00637">
    <property type="entry name" value="7tm_classA_rhodopsin-like"/>
    <property type="match status" value="1"/>
</dbReference>
<dbReference type="InterPro" id="IPR019426">
    <property type="entry name" value="7TM_GPCR_serpentine_rcpt_Srv"/>
</dbReference>
<dbReference type="Gene3D" id="1.20.1070.10">
    <property type="entry name" value="Rhodopsin 7-helix transmembrane proteins"/>
    <property type="match status" value="1"/>
</dbReference>
<feature type="transmembrane region" description="Helical" evidence="1">
    <location>
        <begin position="165"/>
        <end position="185"/>
    </location>
</feature>
<accession>A0A016UVQ0</accession>
<dbReference type="OrthoDB" id="5855582at2759"/>
<evidence type="ECO:0000313" key="3">
    <source>
        <dbReference type="Proteomes" id="UP000024635"/>
    </source>
</evidence>
<evidence type="ECO:0000313" key="2">
    <source>
        <dbReference type="EMBL" id="EYC19036.1"/>
    </source>
</evidence>
<gene>
    <name evidence="2" type="primary">Acey_s0025.g1130</name>
    <name evidence="2" type="ORF">Y032_0025g1130</name>
</gene>
<comment type="caution">
    <text evidence="2">The sequence shown here is derived from an EMBL/GenBank/DDBJ whole genome shotgun (WGS) entry which is preliminary data.</text>
</comment>
<dbReference type="SUPFAM" id="SSF81321">
    <property type="entry name" value="Family A G protein-coupled receptor-like"/>
    <property type="match status" value="1"/>
</dbReference>
<dbReference type="Proteomes" id="UP000024635">
    <property type="component" value="Unassembled WGS sequence"/>
</dbReference>
<reference evidence="3" key="1">
    <citation type="journal article" date="2015" name="Nat. Genet.">
        <title>The genome and transcriptome of the zoonotic hookworm Ancylostoma ceylanicum identify infection-specific gene families.</title>
        <authorList>
            <person name="Schwarz E.M."/>
            <person name="Hu Y."/>
            <person name="Antoshechkin I."/>
            <person name="Miller M.M."/>
            <person name="Sternberg P.W."/>
            <person name="Aroian R.V."/>
        </authorList>
    </citation>
    <scope>NUCLEOTIDE SEQUENCE</scope>
    <source>
        <strain evidence="3">HY135</strain>
    </source>
</reference>